<proteinExistence type="inferred from homology"/>
<keyword evidence="4 10" id="KW-0812">Transmembrane</keyword>
<evidence type="ECO:0000256" key="6">
    <source>
        <dbReference type="ARBA" id="ARBA00022927"/>
    </source>
</evidence>
<accession>A0A162TE05</accession>
<evidence type="ECO:0000313" key="12">
    <source>
        <dbReference type="Proteomes" id="UP000077315"/>
    </source>
</evidence>
<evidence type="ECO:0000313" key="11">
    <source>
        <dbReference type="EMBL" id="OAD67842.1"/>
    </source>
</evidence>
<feature type="transmembrane region" description="Helical" evidence="10">
    <location>
        <begin position="305"/>
        <end position="328"/>
    </location>
</feature>
<dbReference type="InParanoid" id="A0A162TE05"/>
<protein>
    <recommendedName>
        <fullName evidence="13">OPT family small oligopeptide transporter</fullName>
    </recommendedName>
</protein>
<dbReference type="RefSeq" id="XP_018285882.1">
    <property type="nucleotide sequence ID" value="XM_018428616.1"/>
</dbReference>
<comment type="subcellular location">
    <subcellularLocation>
        <location evidence="1">Membrane</location>
        <topology evidence="1">Multi-pass membrane protein</topology>
    </subcellularLocation>
</comment>
<feature type="transmembrane region" description="Helical" evidence="10">
    <location>
        <begin position="228"/>
        <end position="246"/>
    </location>
</feature>
<feature type="transmembrane region" description="Helical" evidence="10">
    <location>
        <begin position="386"/>
        <end position="407"/>
    </location>
</feature>
<dbReference type="GO" id="GO:0015031">
    <property type="term" value="P:protein transport"/>
    <property type="evidence" value="ECO:0007669"/>
    <property type="project" value="UniProtKB-KW"/>
</dbReference>
<dbReference type="Proteomes" id="UP000077315">
    <property type="component" value="Unassembled WGS sequence"/>
</dbReference>
<feature type="transmembrane region" description="Helical" evidence="10">
    <location>
        <begin position="698"/>
        <end position="721"/>
    </location>
</feature>
<dbReference type="PANTHER" id="PTHR22601">
    <property type="entry name" value="ISP4 LIKE PROTEIN"/>
    <property type="match status" value="1"/>
</dbReference>
<comment type="similarity">
    <text evidence="2">Belongs to the oligopeptide OPT transporter family.</text>
</comment>
<evidence type="ECO:0000256" key="2">
    <source>
        <dbReference type="ARBA" id="ARBA00008807"/>
    </source>
</evidence>
<feature type="transmembrane region" description="Helical" evidence="10">
    <location>
        <begin position="100"/>
        <end position="121"/>
    </location>
</feature>
<dbReference type="GO" id="GO:0035673">
    <property type="term" value="F:oligopeptide transmembrane transporter activity"/>
    <property type="evidence" value="ECO:0007669"/>
    <property type="project" value="InterPro"/>
</dbReference>
<feature type="transmembrane region" description="Helical" evidence="10">
    <location>
        <begin position="443"/>
        <end position="462"/>
    </location>
</feature>
<dbReference type="InterPro" id="IPR004648">
    <property type="entry name" value="Oligpept_transpt"/>
</dbReference>
<feature type="transmembrane region" description="Helical" evidence="10">
    <location>
        <begin position="141"/>
        <end position="161"/>
    </location>
</feature>
<evidence type="ECO:0000256" key="7">
    <source>
        <dbReference type="ARBA" id="ARBA00022989"/>
    </source>
</evidence>
<evidence type="ECO:0000256" key="4">
    <source>
        <dbReference type="ARBA" id="ARBA00022692"/>
    </source>
</evidence>
<evidence type="ECO:0000256" key="1">
    <source>
        <dbReference type="ARBA" id="ARBA00004141"/>
    </source>
</evidence>
<keyword evidence="8 10" id="KW-0472">Membrane</keyword>
<name>A0A162TE05_PHYB8</name>
<evidence type="ECO:0000256" key="9">
    <source>
        <dbReference type="SAM" id="MobiDB-lite"/>
    </source>
</evidence>
<keyword evidence="7 10" id="KW-1133">Transmembrane helix</keyword>
<evidence type="ECO:0000256" key="10">
    <source>
        <dbReference type="SAM" id="Phobius"/>
    </source>
</evidence>
<keyword evidence="3" id="KW-0813">Transport</keyword>
<feature type="transmembrane region" description="Helical" evidence="10">
    <location>
        <begin position="553"/>
        <end position="575"/>
    </location>
</feature>
<gene>
    <name evidence="11" type="ORF">PHYBLDRAFT_118039</name>
</gene>
<keyword evidence="6" id="KW-0653">Protein transport</keyword>
<keyword evidence="12" id="KW-1185">Reference proteome</keyword>
<feature type="transmembrane region" description="Helical" evidence="10">
    <location>
        <begin position="469"/>
        <end position="489"/>
    </location>
</feature>
<dbReference type="GeneID" id="28989522"/>
<sequence>METTLTKREVIPENTSFEKSERYLDEKEERASFAETHRGTRDEKDLDYENEDFDIQIVNQIASTEDDPTTIVLTIRAVVVGILLACLGSSVNQLMQFKPVVITLSNMFMMILAYLICIGLSRLFKSGTLLNPSPFNVKEHTFIYVIVSTANASAYGTNILGAQQLYYSEYPSAAGGIFLLFATQIIGYGIAGQLRPFLVYPSQMIWPTSLPTVSFLKTFNTPGNENKTLIKFFFTIFFVIFVWEIVPQYMFPLLSGVSIVCLAKRDSVWVQRLFGGISVNEGLGIGSLSFDWSYLSSYAPLVLPLYVQFNIYGGILILWLLAPLVYYCDVWHAKSFPFLSNGLFQWDPETGVSQRYPQKLVLDEHNNINHTALAEVGRPYFSGIYAIQYVIINFGVTAMISHVALFYGPEIKKIALSIFKRKDSQENDIHNRLMASYKEVPSWWYYTIFVCGIGLNIGIGYANKSQLPWWGFLLAILLSTALSLPLNMITAITGNGFGLNVVAEMICGFILPGNAVANMYFKTLGYNTMSQAGNMAADLKIGHYLKVPPRLTFLAQMIGTIVGCIFNYIVNYTIINSKREQLLDPNGNIWSGTGPQTMNSAAITWGAIGPMYMFGPDTEYYFVLWSFLVGFALPVPFWLLHRFYPKIGFNLVNVPMIMIGLCVVPGGNTSWITLSFVIVLVSQLYVKRRYNKWYIKHNYLMSAALDSGSSLMSFVLAMSVFGGGDGVNRPFPTWAGNNADIPYYDYCCADCE</sequence>
<feature type="transmembrane region" description="Helical" evidence="10">
    <location>
        <begin position="620"/>
        <end position="640"/>
    </location>
</feature>
<dbReference type="NCBIfam" id="TIGR00728">
    <property type="entry name" value="OPT_sfam"/>
    <property type="match status" value="1"/>
</dbReference>
<evidence type="ECO:0000256" key="8">
    <source>
        <dbReference type="ARBA" id="ARBA00023136"/>
    </source>
</evidence>
<feature type="transmembrane region" description="Helical" evidence="10">
    <location>
        <begin position="173"/>
        <end position="191"/>
    </location>
</feature>
<dbReference type="InterPro" id="IPR004813">
    <property type="entry name" value="OPT"/>
</dbReference>
<dbReference type="EMBL" id="KV440997">
    <property type="protein sequence ID" value="OAD67842.1"/>
    <property type="molecule type" value="Genomic_DNA"/>
</dbReference>
<keyword evidence="5" id="KW-0571">Peptide transport</keyword>
<evidence type="ECO:0000256" key="3">
    <source>
        <dbReference type="ARBA" id="ARBA00022448"/>
    </source>
</evidence>
<dbReference type="VEuPathDB" id="FungiDB:PHYBLDRAFT_118039"/>
<evidence type="ECO:0008006" key="13">
    <source>
        <dbReference type="Google" id="ProtNLM"/>
    </source>
</evidence>
<dbReference type="GO" id="GO:0016020">
    <property type="term" value="C:membrane"/>
    <property type="evidence" value="ECO:0007669"/>
    <property type="project" value="UniProtKB-SubCell"/>
</dbReference>
<dbReference type="Pfam" id="PF03169">
    <property type="entry name" value="OPT"/>
    <property type="match status" value="1"/>
</dbReference>
<feature type="transmembrane region" description="Helical" evidence="10">
    <location>
        <begin position="501"/>
        <end position="521"/>
    </location>
</feature>
<reference evidence="12" key="1">
    <citation type="submission" date="2015-06" db="EMBL/GenBank/DDBJ databases">
        <title>Expansion of signal transduction pathways in fungi by whole-genome duplication.</title>
        <authorList>
            <consortium name="DOE Joint Genome Institute"/>
            <person name="Corrochano L.M."/>
            <person name="Kuo A."/>
            <person name="Marcet-Houben M."/>
            <person name="Polaino S."/>
            <person name="Salamov A."/>
            <person name="Villalobos J.M."/>
            <person name="Alvarez M.I."/>
            <person name="Avalos J."/>
            <person name="Benito E.P."/>
            <person name="Benoit I."/>
            <person name="Burger G."/>
            <person name="Camino L.P."/>
            <person name="Canovas D."/>
            <person name="Cerda-Olmedo E."/>
            <person name="Cheng J.-F."/>
            <person name="Dominguez A."/>
            <person name="Elias M."/>
            <person name="Eslava A.P."/>
            <person name="Glaser F."/>
            <person name="Grimwood J."/>
            <person name="Gutierrez G."/>
            <person name="Heitman J."/>
            <person name="Henrissat B."/>
            <person name="Iturriaga E.A."/>
            <person name="Lang B.F."/>
            <person name="Lavin J.L."/>
            <person name="Lee S."/>
            <person name="Li W."/>
            <person name="Lindquist E."/>
            <person name="Lopez-Garcia S."/>
            <person name="Luque E.M."/>
            <person name="Marcos A.T."/>
            <person name="Martin J."/>
            <person name="McCluskey K."/>
            <person name="Medina H.R."/>
            <person name="Miralles-Duran A."/>
            <person name="Miyazaki A."/>
            <person name="Munoz-Torres E."/>
            <person name="Oguiza J.A."/>
            <person name="Ohm R."/>
            <person name="Olmedo M."/>
            <person name="Orejas M."/>
            <person name="Ortiz-Castellanos L."/>
            <person name="Pisabarro A.G."/>
            <person name="Rodriguez-Romero J."/>
            <person name="Ruiz-Herrera J."/>
            <person name="Ruiz-Vazquez R."/>
            <person name="Sanz C."/>
            <person name="Schackwitz W."/>
            <person name="Schmutz J."/>
            <person name="Shahriari M."/>
            <person name="Shelest E."/>
            <person name="Silva-Franco F."/>
            <person name="Soanes D."/>
            <person name="Syed K."/>
            <person name="Tagua V.G."/>
            <person name="Talbot N.J."/>
            <person name="Thon M."/>
            <person name="De vries R.P."/>
            <person name="Wiebenga A."/>
            <person name="Yadav J.S."/>
            <person name="Braun E.L."/>
            <person name="Baker S."/>
            <person name="Garre V."/>
            <person name="Horwitz B."/>
            <person name="Torres-Martinez S."/>
            <person name="Idnurm A."/>
            <person name="Herrera-Estrella A."/>
            <person name="Gabaldon T."/>
            <person name="Grigoriev I.V."/>
        </authorList>
    </citation>
    <scope>NUCLEOTIDE SEQUENCE [LARGE SCALE GENOMIC DNA]</scope>
    <source>
        <strain evidence="12">NRRL 1555(-)</strain>
    </source>
</reference>
<feature type="region of interest" description="Disordered" evidence="9">
    <location>
        <begin position="18"/>
        <end position="41"/>
    </location>
</feature>
<dbReference type="OrthoDB" id="9986677at2759"/>
<organism evidence="11 12">
    <name type="scientific">Phycomyces blakesleeanus (strain ATCC 8743b / DSM 1359 / FGSC 10004 / NBRC 33097 / NRRL 1555)</name>
    <dbReference type="NCBI Taxonomy" id="763407"/>
    <lineage>
        <taxon>Eukaryota</taxon>
        <taxon>Fungi</taxon>
        <taxon>Fungi incertae sedis</taxon>
        <taxon>Mucoromycota</taxon>
        <taxon>Mucoromycotina</taxon>
        <taxon>Mucoromycetes</taxon>
        <taxon>Mucorales</taxon>
        <taxon>Phycomycetaceae</taxon>
        <taxon>Phycomyces</taxon>
    </lineage>
</organism>
<dbReference type="AlphaFoldDB" id="A0A162TE05"/>
<feature type="transmembrane region" description="Helical" evidence="10">
    <location>
        <begin position="70"/>
        <end position="88"/>
    </location>
</feature>
<evidence type="ECO:0000256" key="5">
    <source>
        <dbReference type="ARBA" id="ARBA00022856"/>
    </source>
</evidence>